<dbReference type="AlphaFoldDB" id="A0A8J3Y9H3"/>
<comment type="caution">
    <text evidence="1">The sequence shown here is derived from an EMBL/GenBank/DDBJ whole genome shotgun (WGS) entry which is preliminary data.</text>
</comment>
<dbReference type="EMBL" id="BOOY01000025">
    <property type="protein sequence ID" value="GIJ03979.1"/>
    <property type="molecule type" value="Genomic_DNA"/>
</dbReference>
<dbReference type="Proteomes" id="UP000652013">
    <property type="component" value="Unassembled WGS sequence"/>
</dbReference>
<gene>
    <name evidence="1" type="ORF">Sya03_33310</name>
</gene>
<reference evidence="1" key="1">
    <citation type="submission" date="2021-01" db="EMBL/GenBank/DDBJ databases">
        <title>Whole genome shotgun sequence of Spirilliplanes yamanashiensis NBRC 15828.</title>
        <authorList>
            <person name="Komaki H."/>
            <person name="Tamura T."/>
        </authorList>
    </citation>
    <scope>NUCLEOTIDE SEQUENCE</scope>
    <source>
        <strain evidence="1">NBRC 15828</strain>
    </source>
</reference>
<keyword evidence="2" id="KW-1185">Reference proteome</keyword>
<protein>
    <submittedName>
        <fullName evidence="1">Uncharacterized protein</fullName>
    </submittedName>
</protein>
<accession>A0A8J3Y9H3</accession>
<evidence type="ECO:0000313" key="1">
    <source>
        <dbReference type="EMBL" id="GIJ03979.1"/>
    </source>
</evidence>
<proteinExistence type="predicted"/>
<organism evidence="1 2">
    <name type="scientific">Spirilliplanes yamanashiensis</name>
    <dbReference type="NCBI Taxonomy" id="42233"/>
    <lineage>
        <taxon>Bacteria</taxon>
        <taxon>Bacillati</taxon>
        <taxon>Actinomycetota</taxon>
        <taxon>Actinomycetes</taxon>
        <taxon>Micromonosporales</taxon>
        <taxon>Micromonosporaceae</taxon>
        <taxon>Spirilliplanes</taxon>
    </lineage>
</organism>
<sequence>MARSRPHPHVVGAAGTARHLRSHGLPILTMSERPAVPGAVLRPLVEPVACHAWALVHRRDATHPALATLRAAAAELAGAEGWRARPAGAWLPGGETR</sequence>
<evidence type="ECO:0000313" key="2">
    <source>
        <dbReference type="Proteomes" id="UP000652013"/>
    </source>
</evidence>
<name>A0A8J3Y9H3_9ACTN</name>